<feature type="region of interest" description="Disordered" evidence="1">
    <location>
        <begin position="22"/>
        <end position="62"/>
    </location>
</feature>
<dbReference type="InterPro" id="IPR012334">
    <property type="entry name" value="Pectin_lyas_fold"/>
</dbReference>
<evidence type="ECO:0000313" key="3">
    <source>
        <dbReference type="Proteomes" id="UP001428817"/>
    </source>
</evidence>
<gene>
    <name evidence="2" type="ORF">GCM10023321_55510</name>
</gene>
<accession>A0ABP9QQ06</accession>
<name>A0ABP9QQ06_9PSEU</name>
<feature type="region of interest" description="Disordered" evidence="1">
    <location>
        <begin position="334"/>
        <end position="353"/>
    </location>
</feature>
<dbReference type="EMBL" id="BAABJP010000031">
    <property type="protein sequence ID" value="GAA5165476.1"/>
    <property type="molecule type" value="Genomic_DNA"/>
</dbReference>
<dbReference type="Proteomes" id="UP001428817">
    <property type="component" value="Unassembled WGS sequence"/>
</dbReference>
<dbReference type="RefSeq" id="WP_185065020.1">
    <property type="nucleotide sequence ID" value="NZ_BAABJP010000031.1"/>
</dbReference>
<dbReference type="InterPro" id="IPR011050">
    <property type="entry name" value="Pectin_lyase_fold/virulence"/>
</dbReference>
<evidence type="ECO:0000256" key="1">
    <source>
        <dbReference type="SAM" id="MobiDB-lite"/>
    </source>
</evidence>
<organism evidence="2 3">
    <name type="scientific">Pseudonocardia eucalypti</name>
    <dbReference type="NCBI Taxonomy" id="648755"/>
    <lineage>
        <taxon>Bacteria</taxon>
        <taxon>Bacillati</taxon>
        <taxon>Actinomycetota</taxon>
        <taxon>Actinomycetes</taxon>
        <taxon>Pseudonocardiales</taxon>
        <taxon>Pseudonocardiaceae</taxon>
        <taxon>Pseudonocardia</taxon>
    </lineage>
</organism>
<reference evidence="3" key="1">
    <citation type="journal article" date="2019" name="Int. J. Syst. Evol. Microbiol.">
        <title>The Global Catalogue of Microorganisms (GCM) 10K type strain sequencing project: providing services to taxonomists for standard genome sequencing and annotation.</title>
        <authorList>
            <consortium name="The Broad Institute Genomics Platform"/>
            <consortium name="The Broad Institute Genome Sequencing Center for Infectious Disease"/>
            <person name="Wu L."/>
            <person name="Ma J."/>
        </authorList>
    </citation>
    <scope>NUCLEOTIDE SEQUENCE [LARGE SCALE GENOMIC DNA]</scope>
    <source>
        <strain evidence="3">JCM 18303</strain>
    </source>
</reference>
<evidence type="ECO:0000313" key="2">
    <source>
        <dbReference type="EMBL" id="GAA5165476.1"/>
    </source>
</evidence>
<protein>
    <submittedName>
        <fullName evidence="2">Uncharacterized protein</fullName>
    </submittedName>
</protein>
<keyword evidence="3" id="KW-1185">Reference proteome</keyword>
<proteinExistence type="predicted"/>
<dbReference type="SUPFAM" id="SSF51126">
    <property type="entry name" value="Pectin lyase-like"/>
    <property type="match status" value="1"/>
</dbReference>
<feature type="region of interest" description="Disordered" evidence="1">
    <location>
        <begin position="210"/>
        <end position="229"/>
    </location>
</feature>
<sequence>MTGLGVVLSALSAIIIVVPDPNGGAGTSAPADQAAPESGSSAPRAPGNGSLRSVPVRAGNGDTVKVTDAGSLSQALSGAKPGQTIELADGTYTGRFVANVAGQEDGPITLKGSRKAVLDGGSGAGYTLHLDGADHWQLVGFSVTGGQKGVMADRTNHTVLSGLSVGNTEMEAVHFLNFSSDNVVQDSLIHNTGTKSPEFGEGVYFGTAKSNWGKKSGGKPDRSNNNKALNNTFKSITAENIDVKEETSGGLIAGNKFDGSAVSGKNYADSVLDVKGTNYEITNNTTSGSSTNLVDGFQTHVITGTEASGCNNTFSDNVFVGMTFNGGKEVSVDQKCGGAKDSGAPKQFVKPES</sequence>
<dbReference type="Gene3D" id="2.160.20.10">
    <property type="entry name" value="Single-stranded right-handed beta-helix, Pectin lyase-like"/>
    <property type="match status" value="1"/>
</dbReference>
<comment type="caution">
    <text evidence="2">The sequence shown here is derived from an EMBL/GenBank/DDBJ whole genome shotgun (WGS) entry which is preliminary data.</text>
</comment>